<dbReference type="InterPro" id="IPR037523">
    <property type="entry name" value="VOC_core"/>
</dbReference>
<dbReference type="PANTHER" id="PTHR21366">
    <property type="entry name" value="GLYOXALASE FAMILY PROTEIN"/>
    <property type="match status" value="1"/>
</dbReference>
<protein>
    <submittedName>
        <fullName evidence="3">Catechol 2,3-dioxygenase-like lactoylglutathione lyase family enzyme</fullName>
    </submittedName>
</protein>
<dbReference type="Pfam" id="PF00903">
    <property type="entry name" value="Glyoxalase"/>
    <property type="match status" value="1"/>
</dbReference>
<organism evidence="3 4">
    <name type="scientific">Enterobacillus tribolii</name>
    <dbReference type="NCBI Taxonomy" id="1487935"/>
    <lineage>
        <taxon>Bacteria</taxon>
        <taxon>Pseudomonadati</taxon>
        <taxon>Pseudomonadota</taxon>
        <taxon>Gammaproteobacteria</taxon>
        <taxon>Enterobacterales</taxon>
        <taxon>Hafniaceae</taxon>
        <taxon>Enterobacillus</taxon>
    </lineage>
</organism>
<dbReference type="SUPFAM" id="SSF54593">
    <property type="entry name" value="Glyoxalase/Bleomycin resistance protein/Dihydroxybiphenyl dioxygenase"/>
    <property type="match status" value="1"/>
</dbReference>
<dbReference type="AlphaFoldDB" id="A0A370QRP1"/>
<proteinExistence type="predicted"/>
<evidence type="ECO:0000313" key="3">
    <source>
        <dbReference type="EMBL" id="RDK91924.1"/>
    </source>
</evidence>
<keyword evidence="3" id="KW-0223">Dioxygenase</keyword>
<gene>
    <name evidence="3" type="ORF">C8D90_10468</name>
</gene>
<dbReference type="Gene3D" id="3.10.180.10">
    <property type="entry name" value="2,3-Dihydroxybiphenyl 1,2-Dioxygenase, domain 1"/>
    <property type="match status" value="1"/>
</dbReference>
<keyword evidence="3" id="KW-0560">Oxidoreductase</keyword>
<evidence type="ECO:0000313" key="4">
    <source>
        <dbReference type="Proteomes" id="UP000254848"/>
    </source>
</evidence>
<dbReference type="InterPro" id="IPR018146">
    <property type="entry name" value="Glyoxalase_1_CS"/>
</dbReference>
<evidence type="ECO:0000256" key="1">
    <source>
        <dbReference type="ARBA" id="ARBA00022723"/>
    </source>
</evidence>
<evidence type="ECO:0000259" key="2">
    <source>
        <dbReference type="PROSITE" id="PS51819"/>
    </source>
</evidence>
<dbReference type="EMBL" id="QRAP01000004">
    <property type="protein sequence ID" value="RDK91924.1"/>
    <property type="molecule type" value="Genomic_DNA"/>
</dbReference>
<dbReference type="GO" id="GO:0004462">
    <property type="term" value="F:lactoylglutathione lyase activity"/>
    <property type="evidence" value="ECO:0007669"/>
    <property type="project" value="InterPro"/>
</dbReference>
<dbReference type="PANTHER" id="PTHR21366:SF14">
    <property type="entry name" value="GLYOXALASE DOMAIN-CONTAINING PROTEIN 5"/>
    <property type="match status" value="1"/>
</dbReference>
<sequence>MIKLSRLDHVVLTVADVAKSVAFYQNVLGMEAETFGEQQQRTALKFGEQKINLHPANTPFLPHAKTPVPGSADLCFITPQPLQEVMLWLIGCGVEIVEGPVERTGATGRLNSLYLRDPDGNLIEIANLL</sequence>
<dbReference type="Proteomes" id="UP000254848">
    <property type="component" value="Unassembled WGS sequence"/>
</dbReference>
<dbReference type="OrthoDB" id="9812656at2"/>
<dbReference type="InterPro" id="IPR004360">
    <property type="entry name" value="Glyas_Fos-R_dOase_dom"/>
</dbReference>
<dbReference type="PROSITE" id="PS00934">
    <property type="entry name" value="GLYOXALASE_I_1"/>
    <property type="match status" value="1"/>
</dbReference>
<accession>A0A370QRP1</accession>
<dbReference type="InterPro" id="IPR050383">
    <property type="entry name" value="GlyoxalaseI/FosfomycinResist"/>
</dbReference>
<comment type="caution">
    <text evidence="3">The sequence shown here is derived from an EMBL/GenBank/DDBJ whole genome shotgun (WGS) entry which is preliminary data.</text>
</comment>
<reference evidence="3 4" key="1">
    <citation type="submission" date="2018-07" db="EMBL/GenBank/DDBJ databases">
        <title>Genomic Encyclopedia of Type Strains, Phase IV (KMG-IV): sequencing the most valuable type-strain genomes for metagenomic binning, comparative biology and taxonomic classification.</title>
        <authorList>
            <person name="Goeker M."/>
        </authorList>
    </citation>
    <scope>NUCLEOTIDE SEQUENCE [LARGE SCALE GENOMIC DNA]</scope>
    <source>
        <strain evidence="3 4">DSM 103736</strain>
    </source>
</reference>
<keyword evidence="3" id="KW-0456">Lyase</keyword>
<dbReference type="CDD" id="cd07253">
    <property type="entry name" value="GLOD5"/>
    <property type="match status" value="1"/>
</dbReference>
<dbReference type="GO" id="GO:0051213">
    <property type="term" value="F:dioxygenase activity"/>
    <property type="evidence" value="ECO:0007669"/>
    <property type="project" value="UniProtKB-KW"/>
</dbReference>
<feature type="domain" description="VOC" evidence="2">
    <location>
        <begin position="6"/>
        <end position="128"/>
    </location>
</feature>
<dbReference type="PROSITE" id="PS51819">
    <property type="entry name" value="VOC"/>
    <property type="match status" value="1"/>
</dbReference>
<keyword evidence="1" id="KW-0479">Metal-binding</keyword>
<keyword evidence="4" id="KW-1185">Reference proteome</keyword>
<dbReference type="GO" id="GO:0046872">
    <property type="term" value="F:metal ion binding"/>
    <property type="evidence" value="ECO:0007669"/>
    <property type="project" value="UniProtKB-KW"/>
</dbReference>
<dbReference type="InterPro" id="IPR029068">
    <property type="entry name" value="Glyas_Bleomycin-R_OHBP_Dase"/>
</dbReference>
<name>A0A370QRP1_9GAMM</name>